<keyword evidence="2" id="KW-0238">DNA-binding</keyword>
<dbReference type="Gene3D" id="2.10.109.10">
    <property type="entry name" value="Umud Fragment, subunit A"/>
    <property type="match status" value="1"/>
</dbReference>
<accession>A0ABW8F5Y5</accession>
<dbReference type="InterPro" id="IPR010982">
    <property type="entry name" value="Lambda_DNA-bd_dom_sf"/>
</dbReference>
<dbReference type="Gene3D" id="1.10.260.40">
    <property type="entry name" value="lambda repressor-like DNA-binding domains"/>
    <property type="match status" value="1"/>
</dbReference>
<proteinExistence type="predicted"/>
<dbReference type="InterPro" id="IPR015927">
    <property type="entry name" value="Peptidase_S24_S26A/B/C"/>
</dbReference>
<evidence type="ECO:0000256" key="2">
    <source>
        <dbReference type="ARBA" id="ARBA00023125"/>
    </source>
</evidence>
<protein>
    <submittedName>
        <fullName evidence="5">S24 family peptidase</fullName>
    </submittedName>
</protein>
<evidence type="ECO:0000313" key="5">
    <source>
        <dbReference type="EMBL" id="MFJ3048568.1"/>
    </source>
</evidence>
<dbReference type="Proteomes" id="UP001617427">
    <property type="component" value="Unassembled WGS sequence"/>
</dbReference>
<dbReference type="InterPro" id="IPR039418">
    <property type="entry name" value="LexA-like"/>
</dbReference>
<dbReference type="CDD" id="cd06529">
    <property type="entry name" value="S24_LexA-like"/>
    <property type="match status" value="1"/>
</dbReference>
<evidence type="ECO:0000256" key="3">
    <source>
        <dbReference type="ARBA" id="ARBA00023163"/>
    </source>
</evidence>
<keyword evidence="3" id="KW-0804">Transcription</keyword>
<keyword evidence="1" id="KW-0805">Transcription regulation</keyword>
<dbReference type="PANTHER" id="PTHR40661">
    <property type="match status" value="1"/>
</dbReference>
<keyword evidence="6" id="KW-1185">Reference proteome</keyword>
<organism evidence="5 6">
    <name type="scientific">Herbaspirillum chlorophenolicum</name>
    <dbReference type="NCBI Taxonomy" id="211589"/>
    <lineage>
        <taxon>Bacteria</taxon>
        <taxon>Pseudomonadati</taxon>
        <taxon>Pseudomonadota</taxon>
        <taxon>Betaproteobacteria</taxon>
        <taxon>Burkholderiales</taxon>
        <taxon>Oxalobacteraceae</taxon>
        <taxon>Herbaspirillum</taxon>
    </lineage>
</organism>
<evidence type="ECO:0000259" key="4">
    <source>
        <dbReference type="Pfam" id="PF00717"/>
    </source>
</evidence>
<dbReference type="SUPFAM" id="SSF51306">
    <property type="entry name" value="LexA/Signal peptidase"/>
    <property type="match status" value="1"/>
</dbReference>
<feature type="domain" description="Peptidase S24/S26A/S26B/S26C" evidence="4">
    <location>
        <begin position="100"/>
        <end position="199"/>
    </location>
</feature>
<dbReference type="RefSeq" id="WP_402703686.1">
    <property type="nucleotide sequence ID" value="NZ_JBIUZV010000025.1"/>
</dbReference>
<name>A0ABW8F5Y5_9BURK</name>
<evidence type="ECO:0000313" key="6">
    <source>
        <dbReference type="Proteomes" id="UP001617427"/>
    </source>
</evidence>
<dbReference type="EMBL" id="JBIUZV010000025">
    <property type="protein sequence ID" value="MFJ3048568.1"/>
    <property type="molecule type" value="Genomic_DNA"/>
</dbReference>
<reference evidence="5 6" key="1">
    <citation type="submission" date="2024-10" db="EMBL/GenBank/DDBJ databases">
        <title>The Natural Products Discovery Center: Release of the First 8490 Sequenced Strains for Exploring Actinobacteria Biosynthetic Diversity.</title>
        <authorList>
            <person name="Kalkreuter E."/>
            <person name="Kautsar S.A."/>
            <person name="Yang D."/>
            <person name="Bader C.D."/>
            <person name="Teijaro C.N."/>
            <person name="Fluegel L."/>
            <person name="Davis C.M."/>
            <person name="Simpson J.R."/>
            <person name="Lauterbach L."/>
            <person name="Steele A.D."/>
            <person name="Gui C."/>
            <person name="Meng S."/>
            <person name="Li G."/>
            <person name="Viehrig K."/>
            <person name="Ye F."/>
            <person name="Su P."/>
            <person name="Kiefer A.F."/>
            <person name="Nichols A."/>
            <person name="Cepeda A.J."/>
            <person name="Yan W."/>
            <person name="Fan B."/>
            <person name="Jiang Y."/>
            <person name="Adhikari A."/>
            <person name="Zheng C.-J."/>
            <person name="Schuster L."/>
            <person name="Cowan T.M."/>
            <person name="Smanski M.J."/>
            <person name="Chevrette M.G."/>
            <person name="De Carvalho L.P.S."/>
            <person name="Shen B."/>
        </authorList>
    </citation>
    <scope>NUCLEOTIDE SEQUENCE [LARGE SCALE GENOMIC DNA]</scope>
    <source>
        <strain evidence="5 6">NPDC087045</strain>
    </source>
</reference>
<sequence>MRSMKSIQKIRQENFAKVILEKCEGNQTIAASRLGYSTASLVSRYISGSKDIGTGTARKIEEIFEYPEFWMDTDHGTAASNVDRPSNAVSVMAQSFKEVPVIGRAMGGVPDRAWSDGEYPVGVSDLYAEVASTDPNAFIVPVEGDSMYPKFSSGNYALVEPNTEPELEDDVLVKLGDGRIMIKRLISRRDTIRLASYNNPEIVSAPPETIVWMYYVAYPIPARKIKQRV</sequence>
<dbReference type="Pfam" id="PF00717">
    <property type="entry name" value="Peptidase_S24"/>
    <property type="match status" value="1"/>
</dbReference>
<comment type="caution">
    <text evidence="5">The sequence shown here is derived from an EMBL/GenBank/DDBJ whole genome shotgun (WGS) entry which is preliminary data.</text>
</comment>
<gene>
    <name evidence="5" type="ORF">ACIPEN_22265</name>
</gene>
<dbReference type="PANTHER" id="PTHR40661:SF3">
    <property type="entry name" value="FELS-1 PROPHAGE TRANSCRIPTIONAL REGULATOR"/>
    <property type="match status" value="1"/>
</dbReference>
<evidence type="ECO:0000256" key="1">
    <source>
        <dbReference type="ARBA" id="ARBA00023015"/>
    </source>
</evidence>
<dbReference type="InterPro" id="IPR036286">
    <property type="entry name" value="LexA/Signal_pep-like_sf"/>
</dbReference>